<protein>
    <submittedName>
        <fullName evidence="9">Iron ABC transporter permease</fullName>
    </submittedName>
</protein>
<feature type="transmembrane region" description="Helical" evidence="8">
    <location>
        <begin position="133"/>
        <end position="153"/>
    </location>
</feature>
<evidence type="ECO:0000256" key="2">
    <source>
        <dbReference type="ARBA" id="ARBA00007935"/>
    </source>
</evidence>
<evidence type="ECO:0000256" key="6">
    <source>
        <dbReference type="ARBA" id="ARBA00022989"/>
    </source>
</evidence>
<dbReference type="RefSeq" id="WP_094018861.1">
    <property type="nucleotide sequence ID" value="NZ_NMQW01000085.1"/>
</dbReference>
<keyword evidence="10" id="KW-1185">Reference proteome</keyword>
<accession>A0A229UFZ1</accession>
<dbReference type="OrthoDB" id="9811721at2"/>
<evidence type="ECO:0000313" key="9">
    <source>
        <dbReference type="EMBL" id="OXM82300.1"/>
    </source>
</evidence>
<dbReference type="InterPro" id="IPR037294">
    <property type="entry name" value="ABC_BtuC-like"/>
</dbReference>
<reference evidence="9 10" key="1">
    <citation type="submission" date="2017-07" db="EMBL/GenBank/DDBJ databases">
        <title>Genome sequencing and assembly of Paenibacillus rigui.</title>
        <authorList>
            <person name="Mayilraj S."/>
        </authorList>
    </citation>
    <scope>NUCLEOTIDE SEQUENCE [LARGE SCALE GENOMIC DNA]</scope>
    <source>
        <strain evidence="9 10">JCM 16352</strain>
    </source>
</reference>
<comment type="similarity">
    <text evidence="2">Belongs to the binding-protein-dependent transport system permease family. FecCD subfamily.</text>
</comment>
<dbReference type="GO" id="GO:0022857">
    <property type="term" value="F:transmembrane transporter activity"/>
    <property type="evidence" value="ECO:0007669"/>
    <property type="project" value="InterPro"/>
</dbReference>
<feature type="transmembrane region" description="Helical" evidence="8">
    <location>
        <begin position="326"/>
        <end position="343"/>
    </location>
</feature>
<evidence type="ECO:0000256" key="8">
    <source>
        <dbReference type="SAM" id="Phobius"/>
    </source>
</evidence>
<dbReference type="Pfam" id="PF01032">
    <property type="entry name" value="FecCD"/>
    <property type="match status" value="1"/>
</dbReference>
<dbReference type="InterPro" id="IPR000522">
    <property type="entry name" value="ABC_transptr_permease_BtuC"/>
</dbReference>
<evidence type="ECO:0000256" key="1">
    <source>
        <dbReference type="ARBA" id="ARBA00004651"/>
    </source>
</evidence>
<dbReference type="CDD" id="cd06550">
    <property type="entry name" value="TM_ABC_iron-siderophores_like"/>
    <property type="match status" value="1"/>
</dbReference>
<keyword evidence="7 8" id="KW-0472">Membrane</keyword>
<dbReference type="Proteomes" id="UP000215509">
    <property type="component" value="Unassembled WGS sequence"/>
</dbReference>
<dbReference type="EMBL" id="NMQW01000085">
    <property type="protein sequence ID" value="OXM82300.1"/>
    <property type="molecule type" value="Genomic_DNA"/>
</dbReference>
<feature type="transmembrane region" description="Helical" evidence="8">
    <location>
        <begin position="24"/>
        <end position="49"/>
    </location>
</feature>
<feature type="transmembrane region" description="Helical" evidence="8">
    <location>
        <begin position="213"/>
        <end position="234"/>
    </location>
</feature>
<keyword evidence="6 8" id="KW-1133">Transmembrane helix</keyword>
<feature type="transmembrane region" description="Helical" evidence="8">
    <location>
        <begin position="254"/>
        <end position="281"/>
    </location>
</feature>
<evidence type="ECO:0000256" key="7">
    <source>
        <dbReference type="ARBA" id="ARBA00023136"/>
    </source>
</evidence>
<keyword evidence="5 8" id="KW-0812">Transmembrane</keyword>
<dbReference type="GO" id="GO:0033214">
    <property type="term" value="P:siderophore-iron import into cell"/>
    <property type="evidence" value="ECO:0007669"/>
    <property type="project" value="TreeGrafter"/>
</dbReference>
<feature type="transmembrane region" description="Helical" evidence="8">
    <location>
        <begin position="293"/>
        <end position="314"/>
    </location>
</feature>
<evidence type="ECO:0000313" key="10">
    <source>
        <dbReference type="Proteomes" id="UP000215509"/>
    </source>
</evidence>
<dbReference type="SUPFAM" id="SSF81345">
    <property type="entry name" value="ABC transporter involved in vitamin B12 uptake, BtuC"/>
    <property type="match status" value="1"/>
</dbReference>
<keyword evidence="3" id="KW-0813">Transport</keyword>
<feature type="transmembrane region" description="Helical" evidence="8">
    <location>
        <begin position="165"/>
        <end position="192"/>
    </location>
</feature>
<feature type="transmembrane region" description="Helical" evidence="8">
    <location>
        <begin position="79"/>
        <end position="99"/>
    </location>
</feature>
<dbReference type="AlphaFoldDB" id="A0A229UFZ1"/>
<dbReference type="GO" id="GO:0005886">
    <property type="term" value="C:plasma membrane"/>
    <property type="evidence" value="ECO:0007669"/>
    <property type="project" value="UniProtKB-SubCell"/>
</dbReference>
<evidence type="ECO:0000256" key="3">
    <source>
        <dbReference type="ARBA" id="ARBA00022448"/>
    </source>
</evidence>
<sequence length="350" mass="37583">MSSRYAAVRWPRLKLSFIFEKKSAWMIMFLLLVLALLSIFSVGIGTLYISPLRTIQVMLGTDAGSMEANIIWNFRMPRLVMAGLAGMALALSGTILQAVVRNPLASPDVIGVTSGAAMMAVLYLAVFNVKTSIVWMPLFAFAGAAAVSAFIYFGAWKKGVSPMRMILVGLGVTALLEALKTIFLIFSPIFVTSQAKIWITGTVYGANWTSVKFFTPWLLLFVPLLFVFAGRMNIQVLGNELPVVLGGRIQLQRFALLVTAAALAGSAVAFVGGIGFVGLMAPHLSRRLVGGSHGLLLICSAIVGGLLLMTADLIGRTIFAPRDVPAGVFTAVIGAPFFLYLLVKTKKKTE</sequence>
<feature type="transmembrane region" description="Helical" evidence="8">
    <location>
        <begin position="105"/>
        <end position="126"/>
    </location>
</feature>
<dbReference type="PANTHER" id="PTHR30472:SF24">
    <property type="entry name" value="FERRIC ENTEROBACTIN TRANSPORT SYSTEM PERMEASE PROTEIN FEPG"/>
    <property type="match status" value="1"/>
</dbReference>
<evidence type="ECO:0000256" key="5">
    <source>
        <dbReference type="ARBA" id="ARBA00022692"/>
    </source>
</evidence>
<comment type="subcellular location">
    <subcellularLocation>
        <location evidence="1">Cell membrane</location>
        <topology evidence="1">Multi-pass membrane protein</topology>
    </subcellularLocation>
</comment>
<proteinExistence type="inferred from homology"/>
<name>A0A229UFZ1_9BACL</name>
<gene>
    <name evidence="9" type="ORF">CF651_31680</name>
</gene>
<comment type="caution">
    <text evidence="9">The sequence shown here is derived from an EMBL/GenBank/DDBJ whole genome shotgun (WGS) entry which is preliminary data.</text>
</comment>
<dbReference type="FunFam" id="1.10.3470.10:FF:000001">
    <property type="entry name" value="Vitamin B12 ABC transporter permease BtuC"/>
    <property type="match status" value="1"/>
</dbReference>
<dbReference type="Gene3D" id="1.10.3470.10">
    <property type="entry name" value="ABC transporter involved in vitamin B12 uptake, BtuC"/>
    <property type="match status" value="1"/>
</dbReference>
<organism evidence="9 10">
    <name type="scientific">Paenibacillus rigui</name>
    <dbReference type="NCBI Taxonomy" id="554312"/>
    <lineage>
        <taxon>Bacteria</taxon>
        <taxon>Bacillati</taxon>
        <taxon>Bacillota</taxon>
        <taxon>Bacilli</taxon>
        <taxon>Bacillales</taxon>
        <taxon>Paenibacillaceae</taxon>
        <taxon>Paenibacillus</taxon>
    </lineage>
</organism>
<evidence type="ECO:0000256" key="4">
    <source>
        <dbReference type="ARBA" id="ARBA00022475"/>
    </source>
</evidence>
<keyword evidence="4" id="KW-1003">Cell membrane</keyword>
<dbReference type="PANTHER" id="PTHR30472">
    <property type="entry name" value="FERRIC ENTEROBACTIN TRANSPORT SYSTEM PERMEASE PROTEIN"/>
    <property type="match status" value="1"/>
</dbReference>